<sequence length="194" mass="22517">MSQRLPCFEIRLRGEISNTFLQLGVTNFHEAVTFVHQLPYGRNTDRTEYESVLTERKGTCSTKHALLSALCIEQAVEEVKLLTGIYEMEESNTPGVGQVLHAYGLQSIPEAHCYLKYRGKRFDFTRFHHAGEPIRTFLVEQEITPVQIGDFKLAFHRAVMAQWLNERELHRTFDVPRLWYIREQCIEALAESKT</sequence>
<dbReference type="RefSeq" id="WP_090774938.1">
    <property type="nucleotide sequence ID" value="NZ_FMYM01000003.1"/>
</dbReference>
<evidence type="ECO:0000313" key="1">
    <source>
        <dbReference type="EMBL" id="SDB90662.1"/>
    </source>
</evidence>
<proteinExistence type="predicted"/>
<accession>A0A1G6H8T0</accession>
<dbReference type="STRING" id="1464122.SAMN05421737_10371"/>
<keyword evidence="2" id="KW-1185">Reference proteome</keyword>
<organism evidence="1 2">
    <name type="scientific">Shouchella lonarensis</name>
    <dbReference type="NCBI Taxonomy" id="1464122"/>
    <lineage>
        <taxon>Bacteria</taxon>
        <taxon>Bacillati</taxon>
        <taxon>Bacillota</taxon>
        <taxon>Bacilli</taxon>
        <taxon>Bacillales</taxon>
        <taxon>Bacillaceae</taxon>
        <taxon>Shouchella</taxon>
    </lineage>
</organism>
<name>A0A1G6H8T0_9BACI</name>
<gene>
    <name evidence="1" type="ORF">SAMN05421737_10371</name>
</gene>
<dbReference type="AlphaFoldDB" id="A0A1G6H8T0"/>
<reference evidence="2" key="1">
    <citation type="submission" date="2016-09" db="EMBL/GenBank/DDBJ databases">
        <authorList>
            <person name="Varghese N."/>
            <person name="Submissions S."/>
        </authorList>
    </citation>
    <scope>NUCLEOTIDE SEQUENCE [LARGE SCALE GENOMIC DNA]</scope>
    <source>
        <strain evidence="2">25nlg</strain>
    </source>
</reference>
<dbReference type="OrthoDB" id="5649947at2"/>
<dbReference type="EMBL" id="FMYM01000003">
    <property type="protein sequence ID" value="SDB90662.1"/>
    <property type="molecule type" value="Genomic_DNA"/>
</dbReference>
<evidence type="ECO:0000313" key="2">
    <source>
        <dbReference type="Proteomes" id="UP000242662"/>
    </source>
</evidence>
<dbReference type="Proteomes" id="UP000242662">
    <property type="component" value="Unassembled WGS sequence"/>
</dbReference>
<protein>
    <recommendedName>
        <fullName evidence="3">Transglutaminase-like superfamily protein</fullName>
    </recommendedName>
</protein>
<evidence type="ECO:0008006" key="3">
    <source>
        <dbReference type="Google" id="ProtNLM"/>
    </source>
</evidence>